<reference evidence="2 3" key="1">
    <citation type="submission" date="2020-05" db="EMBL/GenBank/DDBJ databases">
        <title>Genomic Encyclopedia of Type Strains, Phase IV (KMG-V): Genome sequencing to study the core and pangenomes of soil and plant-associated prokaryotes.</title>
        <authorList>
            <person name="Whitman W."/>
        </authorList>
    </citation>
    <scope>NUCLEOTIDE SEQUENCE [LARGE SCALE GENOMIC DNA]</scope>
    <source>
        <strain evidence="2 3">9A</strain>
    </source>
</reference>
<dbReference type="Proteomes" id="UP000779507">
    <property type="component" value="Unassembled WGS sequence"/>
</dbReference>
<evidence type="ECO:0000313" key="2">
    <source>
        <dbReference type="EMBL" id="NRT18672.1"/>
    </source>
</evidence>
<evidence type="ECO:0008006" key="4">
    <source>
        <dbReference type="Google" id="ProtNLM"/>
    </source>
</evidence>
<keyword evidence="1" id="KW-0812">Transmembrane</keyword>
<accession>A0ABX2FNC6</accession>
<dbReference type="EMBL" id="JABSNP010000005">
    <property type="protein sequence ID" value="NRT18672.1"/>
    <property type="molecule type" value="Genomic_DNA"/>
</dbReference>
<protein>
    <recommendedName>
        <fullName evidence="4">Oxalate:formate antiporter</fullName>
    </recommendedName>
</protein>
<gene>
    <name evidence="2" type="ORF">HNP98_001493</name>
</gene>
<evidence type="ECO:0000256" key="1">
    <source>
        <dbReference type="SAM" id="Phobius"/>
    </source>
</evidence>
<keyword evidence="3" id="KW-1185">Reference proteome</keyword>
<feature type="transmembrane region" description="Helical" evidence="1">
    <location>
        <begin position="20"/>
        <end position="45"/>
    </location>
</feature>
<keyword evidence="1" id="KW-0472">Membrane</keyword>
<name>A0ABX2FNC6_9BACT</name>
<proteinExistence type="predicted"/>
<evidence type="ECO:0000313" key="3">
    <source>
        <dbReference type="Proteomes" id="UP000779507"/>
    </source>
</evidence>
<comment type="caution">
    <text evidence="2">The sequence shown here is derived from an EMBL/GenBank/DDBJ whole genome shotgun (WGS) entry which is preliminary data.</text>
</comment>
<sequence length="46" mass="4748">MNPQAPNSNAADTSSGGSAVIAWLFVGLPLAWGVSQTFLKALALFK</sequence>
<keyword evidence="1" id="KW-1133">Transmembrane helix</keyword>
<organism evidence="2 3">
    <name type="scientific">Hymenobacter caeli</name>
    <dbReference type="NCBI Taxonomy" id="2735894"/>
    <lineage>
        <taxon>Bacteria</taxon>
        <taxon>Pseudomonadati</taxon>
        <taxon>Bacteroidota</taxon>
        <taxon>Cytophagia</taxon>
        <taxon>Cytophagales</taxon>
        <taxon>Hymenobacteraceae</taxon>
        <taxon>Hymenobacter</taxon>
    </lineage>
</organism>
<dbReference type="RefSeq" id="WP_173809414.1">
    <property type="nucleotide sequence ID" value="NZ_JABSNP010000005.1"/>
</dbReference>